<protein>
    <recommendedName>
        <fullName evidence="1">Endonuclease/exonuclease/phosphatase domain-containing protein</fullName>
    </recommendedName>
</protein>
<dbReference type="SUPFAM" id="SSF56219">
    <property type="entry name" value="DNase I-like"/>
    <property type="match status" value="1"/>
</dbReference>
<gene>
    <name evidence="2" type="ORF">g.51406</name>
</gene>
<dbReference type="Gene3D" id="3.60.10.10">
    <property type="entry name" value="Endonuclease/exonuclease/phosphatase"/>
    <property type="match status" value="1"/>
</dbReference>
<accession>A0A1B6IZR3</accession>
<dbReference type="AlphaFoldDB" id="A0A1B6IZR3"/>
<dbReference type="Pfam" id="PF14529">
    <property type="entry name" value="Exo_endo_phos_2"/>
    <property type="match status" value="1"/>
</dbReference>
<dbReference type="EMBL" id="GECU01015309">
    <property type="protein sequence ID" value="JAS92397.1"/>
    <property type="molecule type" value="Transcribed_RNA"/>
</dbReference>
<dbReference type="GO" id="GO:0003824">
    <property type="term" value="F:catalytic activity"/>
    <property type="evidence" value="ECO:0007669"/>
    <property type="project" value="InterPro"/>
</dbReference>
<proteinExistence type="predicted"/>
<dbReference type="InterPro" id="IPR036691">
    <property type="entry name" value="Endo/exonu/phosph_ase_sf"/>
</dbReference>
<feature type="domain" description="Endonuclease/exonuclease/phosphatase" evidence="1">
    <location>
        <begin position="51"/>
        <end position="154"/>
    </location>
</feature>
<evidence type="ECO:0000313" key="2">
    <source>
        <dbReference type="EMBL" id="JAS92397.1"/>
    </source>
</evidence>
<dbReference type="PANTHER" id="PTHR33776">
    <property type="entry name" value="ENDO/EXONUCLEASE/PHOSPHATASE DOMAIN-CONTAINING PROTEIN"/>
    <property type="match status" value="1"/>
</dbReference>
<organism evidence="2">
    <name type="scientific">Homalodisca liturata</name>
    <dbReference type="NCBI Taxonomy" id="320908"/>
    <lineage>
        <taxon>Eukaryota</taxon>
        <taxon>Metazoa</taxon>
        <taxon>Ecdysozoa</taxon>
        <taxon>Arthropoda</taxon>
        <taxon>Hexapoda</taxon>
        <taxon>Insecta</taxon>
        <taxon>Pterygota</taxon>
        <taxon>Neoptera</taxon>
        <taxon>Paraneoptera</taxon>
        <taxon>Hemiptera</taxon>
        <taxon>Auchenorrhyncha</taxon>
        <taxon>Membracoidea</taxon>
        <taxon>Cicadellidae</taxon>
        <taxon>Cicadellinae</taxon>
        <taxon>Proconiini</taxon>
        <taxon>Homalodisca</taxon>
    </lineage>
</organism>
<dbReference type="InterPro" id="IPR005135">
    <property type="entry name" value="Endo/exonuclease/phosphatase"/>
</dbReference>
<name>A0A1B6IZR3_9HEMI</name>
<reference evidence="2" key="1">
    <citation type="submission" date="2015-11" db="EMBL/GenBank/DDBJ databases">
        <title>De novo transcriptome assembly of four potential Pierce s Disease insect vectors from Arizona vineyards.</title>
        <authorList>
            <person name="Tassone E.E."/>
        </authorList>
    </citation>
    <scope>NUCLEOTIDE SEQUENCE</scope>
</reference>
<evidence type="ECO:0000259" key="1">
    <source>
        <dbReference type="Pfam" id="PF14529"/>
    </source>
</evidence>
<dbReference type="PANTHER" id="PTHR33776:SF4">
    <property type="entry name" value="ENDONUCLEASE_EXONUCLEASE_PHOSPHATASE DOMAIN-CONTAINING PROTEIN"/>
    <property type="match status" value="1"/>
</dbReference>
<sequence>MFLKQRGFFAFPINIYKLIKQDINYKVINLERFSIEMDIEICCVQLIEQNMYIVSLYRSPQGNIDSFFHNFEQAMKELLIKNAMVAICGDFNIEMTALRSQNSIYFSNLLKSLNLNCTVKTPTHINSCIDNILVNFTNNLYYISSLEGHFADHISHVMQVYRDHRGEPSKNYNSGCNKILIRKQTENQINLFINLLKYEKWEMINRFNSGMITVDVLFDNFFKHFVNLWHYCSPLVSKSNKCRVKKKKVQWYNQDLAKEKDYMLSLYNVYKNLRDSRSEHALLAYNTYLGCKRNYRSELKRAKRQACESYIEAAPNKCKAAWEIIKQENSSGNSQAVTLDPKRINDFFLNSVHQLSNSIPPTNTSYYDLLGDRSVPSETFFLANS</sequence>